<organism evidence="1">
    <name type="scientific">Rhipicephalus microplus</name>
    <name type="common">Cattle tick</name>
    <name type="synonym">Boophilus microplus</name>
    <dbReference type="NCBI Taxonomy" id="6941"/>
    <lineage>
        <taxon>Eukaryota</taxon>
        <taxon>Metazoa</taxon>
        <taxon>Ecdysozoa</taxon>
        <taxon>Arthropoda</taxon>
        <taxon>Chelicerata</taxon>
        <taxon>Arachnida</taxon>
        <taxon>Acari</taxon>
        <taxon>Parasitiformes</taxon>
        <taxon>Ixodida</taxon>
        <taxon>Ixodoidea</taxon>
        <taxon>Ixodidae</taxon>
        <taxon>Rhipicephalinae</taxon>
        <taxon>Rhipicephalus</taxon>
        <taxon>Boophilus</taxon>
    </lineage>
</organism>
<name>A0A6G5AFM4_RHIMP</name>
<dbReference type="AlphaFoldDB" id="A0A6G5AFM4"/>
<dbReference type="EMBL" id="GIKN01007519">
    <property type="protein sequence ID" value="NIE49792.1"/>
    <property type="molecule type" value="Transcribed_RNA"/>
</dbReference>
<reference evidence="1" key="1">
    <citation type="submission" date="2020-03" db="EMBL/GenBank/DDBJ databases">
        <title>A transcriptome and proteome of the tick Rhipicephalus microplus shaped by the genetic composition of its hosts and developmental stage.</title>
        <authorList>
            <person name="Garcia G.R."/>
            <person name="Ribeiro J.M.C."/>
            <person name="Maruyama S.R."/>
            <person name="Gardinasse L.G."/>
            <person name="Nelson K."/>
            <person name="Ferreira B.R."/>
            <person name="Andrade T.G."/>
            <person name="Santos I.K.F.M."/>
        </authorList>
    </citation>
    <scope>NUCLEOTIDE SEQUENCE</scope>
    <source>
        <strain evidence="1">NSGR</strain>
        <tissue evidence="1">Salivary glands</tissue>
    </source>
</reference>
<evidence type="ECO:0000313" key="1">
    <source>
        <dbReference type="EMBL" id="NIE49792.1"/>
    </source>
</evidence>
<proteinExistence type="predicted"/>
<protein>
    <submittedName>
        <fullName evidence="1">Uncharacterized protein</fullName>
    </submittedName>
</protein>
<sequence>MQPELQALRLPNKSVVHHVKMGTEGPEVGVVSLIVNNVDVSNGRRVNQCILLTSCRYIHVYMIPPKHCRLIKKRRPVQSTGAVSRVPNRISVAGVQGKVIYLP</sequence>
<accession>A0A6G5AFM4</accession>